<evidence type="ECO:0000313" key="3">
    <source>
        <dbReference type="Proteomes" id="UP000327493"/>
    </source>
</evidence>
<comment type="caution">
    <text evidence="2">The sequence shown here is derived from an EMBL/GenBank/DDBJ whole genome shotgun (WGS) entry which is preliminary data.</text>
</comment>
<feature type="region of interest" description="Disordered" evidence="1">
    <location>
        <begin position="19"/>
        <end position="50"/>
    </location>
</feature>
<evidence type="ECO:0000313" key="2">
    <source>
        <dbReference type="EMBL" id="KAA8592234.1"/>
    </source>
</evidence>
<evidence type="ECO:0000256" key="1">
    <source>
        <dbReference type="SAM" id="MobiDB-lite"/>
    </source>
</evidence>
<name>A0A5J5DFW4_9PERO</name>
<proteinExistence type="predicted"/>
<reference evidence="2 3" key="1">
    <citation type="submission" date="2019-08" db="EMBL/GenBank/DDBJ databases">
        <title>A chromosome-level genome assembly, high-density linkage maps, and genome scans reveal the genomic architecture of hybrid incompatibilities underlying speciation via character displacement in darters (Percidae: Etheostominae).</title>
        <authorList>
            <person name="Moran R.L."/>
            <person name="Catchen J.M."/>
            <person name="Fuller R.C."/>
        </authorList>
    </citation>
    <scope>NUCLEOTIDE SEQUENCE [LARGE SCALE GENOMIC DNA]</scope>
    <source>
        <strain evidence="2">EspeVRDwgs_2016</strain>
        <tissue evidence="2">Muscle</tissue>
    </source>
</reference>
<gene>
    <name evidence="2" type="ORF">FQN60_017689</name>
</gene>
<dbReference type="AlphaFoldDB" id="A0A5J5DFW4"/>
<accession>A0A5J5DFW4</accession>
<keyword evidence="3" id="KW-1185">Reference proteome</keyword>
<dbReference type="Proteomes" id="UP000327493">
    <property type="component" value="Chromosome 5"/>
</dbReference>
<dbReference type="EMBL" id="VOFY01000005">
    <property type="protein sequence ID" value="KAA8592234.1"/>
    <property type="molecule type" value="Genomic_DNA"/>
</dbReference>
<feature type="compositionally biased region" description="Gly residues" evidence="1">
    <location>
        <begin position="28"/>
        <end position="37"/>
    </location>
</feature>
<protein>
    <submittedName>
        <fullName evidence="2">Uncharacterized protein</fullName>
    </submittedName>
</protein>
<sequence>MQRVAEAFGVQETQIQYRSSIRQEKQRGGGGGGGGGLKHPPTARTWHTANRSRPELELEALEGQAGLVNPSLREGLEDHGGLRERNVRNITVGTDILYFRGGKMHHHNYI</sequence>
<organism evidence="2 3">
    <name type="scientific">Etheostoma spectabile</name>
    <name type="common">orangethroat darter</name>
    <dbReference type="NCBI Taxonomy" id="54343"/>
    <lineage>
        <taxon>Eukaryota</taxon>
        <taxon>Metazoa</taxon>
        <taxon>Chordata</taxon>
        <taxon>Craniata</taxon>
        <taxon>Vertebrata</taxon>
        <taxon>Euteleostomi</taxon>
        <taxon>Actinopterygii</taxon>
        <taxon>Neopterygii</taxon>
        <taxon>Teleostei</taxon>
        <taxon>Neoteleostei</taxon>
        <taxon>Acanthomorphata</taxon>
        <taxon>Eupercaria</taxon>
        <taxon>Perciformes</taxon>
        <taxon>Percoidei</taxon>
        <taxon>Percidae</taxon>
        <taxon>Etheostomatinae</taxon>
        <taxon>Etheostoma</taxon>
    </lineage>
</organism>